<reference evidence="1" key="1">
    <citation type="submission" date="2022-02" db="EMBL/GenBank/DDBJ databases">
        <title>Plant Genome Project.</title>
        <authorList>
            <person name="Zhang R.-G."/>
        </authorList>
    </citation>
    <scope>NUCLEOTIDE SEQUENCE</scope>
    <source>
        <strain evidence="1">AT1</strain>
    </source>
</reference>
<evidence type="ECO:0000313" key="2">
    <source>
        <dbReference type="Proteomes" id="UP001062846"/>
    </source>
</evidence>
<gene>
    <name evidence="1" type="ORF">RHMOL_Rhmol10G0103500</name>
</gene>
<dbReference type="Proteomes" id="UP001062846">
    <property type="component" value="Chromosome 10"/>
</dbReference>
<keyword evidence="2" id="KW-1185">Reference proteome</keyword>
<comment type="caution">
    <text evidence="1">The sequence shown here is derived from an EMBL/GenBank/DDBJ whole genome shotgun (WGS) entry which is preliminary data.</text>
</comment>
<name>A0ACC0M237_RHOML</name>
<organism evidence="1 2">
    <name type="scientific">Rhododendron molle</name>
    <name type="common">Chinese azalea</name>
    <name type="synonym">Azalea mollis</name>
    <dbReference type="NCBI Taxonomy" id="49168"/>
    <lineage>
        <taxon>Eukaryota</taxon>
        <taxon>Viridiplantae</taxon>
        <taxon>Streptophyta</taxon>
        <taxon>Embryophyta</taxon>
        <taxon>Tracheophyta</taxon>
        <taxon>Spermatophyta</taxon>
        <taxon>Magnoliopsida</taxon>
        <taxon>eudicotyledons</taxon>
        <taxon>Gunneridae</taxon>
        <taxon>Pentapetalae</taxon>
        <taxon>asterids</taxon>
        <taxon>Ericales</taxon>
        <taxon>Ericaceae</taxon>
        <taxon>Ericoideae</taxon>
        <taxon>Rhodoreae</taxon>
        <taxon>Rhododendron</taxon>
    </lineage>
</organism>
<evidence type="ECO:0000313" key="1">
    <source>
        <dbReference type="EMBL" id="KAI8534606.1"/>
    </source>
</evidence>
<proteinExistence type="predicted"/>
<sequence>MQCSINSWLVWSEIMEWWNIQWVCPSSLAEVALWWFGNKFRNLEKHIREVCFFATLWSIWLTRNGCIFNGATTRASEVVDLIKTRVAMWMKAKFDIKIYTVEDFKGYLDGIRKVKL</sequence>
<protein>
    <submittedName>
        <fullName evidence="1">Uncharacterized protein</fullName>
    </submittedName>
</protein>
<accession>A0ACC0M237</accession>
<dbReference type="EMBL" id="CM046397">
    <property type="protein sequence ID" value="KAI8534606.1"/>
    <property type="molecule type" value="Genomic_DNA"/>
</dbReference>